<dbReference type="GO" id="GO:0016740">
    <property type="term" value="F:transferase activity"/>
    <property type="evidence" value="ECO:0007669"/>
    <property type="project" value="UniProtKB-KW"/>
</dbReference>
<protein>
    <submittedName>
        <fullName evidence="3">Putative phosphotransferase</fullName>
    </submittedName>
</protein>
<feature type="region of interest" description="Disordered" evidence="1">
    <location>
        <begin position="1"/>
        <end position="23"/>
    </location>
</feature>
<comment type="caution">
    <text evidence="3">The sequence shown here is derived from an EMBL/GenBank/DDBJ whole genome shotgun (WGS) entry which is preliminary data.</text>
</comment>
<evidence type="ECO:0000313" key="3">
    <source>
        <dbReference type="EMBL" id="GED97158.1"/>
    </source>
</evidence>
<dbReference type="CDD" id="cd05154">
    <property type="entry name" value="ACAD10_11_N-like"/>
    <property type="match status" value="1"/>
</dbReference>
<feature type="domain" description="Aminoglycoside phosphotransferase" evidence="2">
    <location>
        <begin position="58"/>
        <end position="288"/>
    </location>
</feature>
<name>A0A7I9UVF3_9ACTN</name>
<dbReference type="PANTHER" id="PTHR21310">
    <property type="entry name" value="AMINOGLYCOSIDE PHOSPHOTRANSFERASE-RELATED-RELATED"/>
    <property type="match status" value="1"/>
</dbReference>
<dbReference type="PANTHER" id="PTHR21310:SF40">
    <property type="entry name" value="AMINOGLYCOSIDE PHOSPHOTRANSFERASE DOMAIN-CONTAINING PROTEIN-RELATED"/>
    <property type="match status" value="1"/>
</dbReference>
<proteinExistence type="predicted"/>
<dbReference type="InterPro" id="IPR041726">
    <property type="entry name" value="ACAD10_11_N"/>
</dbReference>
<sequence length="382" mass="42042">MADPTDTAPEAIPENSAELARPSASRLDAEAIIPALTDWLTTRAGTPTVITALHPPDGNGMSSETVLVDAEWGGQPHHLVARVAPSPDSDPVFAGYDLDNQFRLMAHVADTTAVPIPPLYWSEPSPDVIGHPFIVMGRVDGQIPPDVLPYTFESWLTAADEADRQRLQRETIAALAAIHAAPIPTELVEPPAAGETALGAQVRRLDEFYRWTTRDHAGSPLLERALRWAHDTMPDTDDEVLIWGDARIGNVIYQDFRPVAILDWEMAGRAPRELDVAWGIALHRFFQDIAELAGLPGLPTFWRRSEVEAAYAEASGVGLRDMDFYIAYATLYYSIILFRVQCRAVDFGQAPEPADPDDKILNRATLTAMIEGTYWDGVGENR</sequence>
<evidence type="ECO:0000313" key="4">
    <source>
        <dbReference type="Proteomes" id="UP000444980"/>
    </source>
</evidence>
<keyword evidence="4" id="KW-1185">Reference proteome</keyword>
<dbReference type="Pfam" id="PF01636">
    <property type="entry name" value="APH"/>
    <property type="match status" value="1"/>
</dbReference>
<dbReference type="SUPFAM" id="SSF56112">
    <property type="entry name" value="Protein kinase-like (PK-like)"/>
    <property type="match status" value="1"/>
</dbReference>
<dbReference type="InterPro" id="IPR002575">
    <property type="entry name" value="Aminoglycoside_PTrfase"/>
</dbReference>
<dbReference type="Gene3D" id="3.90.1200.10">
    <property type="match status" value="1"/>
</dbReference>
<evidence type="ECO:0000259" key="2">
    <source>
        <dbReference type="Pfam" id="PF01636"/>
    </source>
</evidence>
<dbReference type="EMBL" id="BJOU01000001">
    <property type="protein sequence ID" value="GED97158.1"/>
    <property type="molecule type" value="Genomic_DNA"/>
</dbReference>
<organism evidence="3 4">
    <name type="scientific">Gordonia crocea</name>
    <dbReference type="NCBI Taxonomy" id="589162"/>
    <lineage>
        <taxon>Bacteria</taxon>
        <taxon>Bacillati</taxon>
        <taxon>Actinomycetota</taxon>
        <taxon>Actinomycetes</taxon>
        <taxon>Mycobacteriales</taxon>
        <taxon>Gordoniaceae</taxon>
        <taxon>Gordonia</taxon>
    </lineage>
</organism>
<gene>
    <name evidence="3" type="ORF">nbrc107697_11970</name>
</gene>
<dbReference type="InterPro" id="IPR051678">
    <property type="entry name" value="AGP_Transferase"/>
</dbReference>
<keyword evidence="3" id="KW-0808">Transferase</keyword>
<reference evidence="4" key="1">
    <citation type="submission" date="2019-06" db="EMBL/GenBank/DDBJ databases">
        <title>Gordonia isolated from sludge of a wastewater treatment plant.</title>
        <authorList>
            <person name="Tamura T."/>
            <person name="Aoyama K."/>
            <person name="Kang Y."/>
            <person name="Saito S."/>
            <person name="Akiyama N."/>
            <person name="Yazawa K."/>
            <person name="Gonoi T."/>
            <person name="Mikami Y."/>
        </authorList>
    </citation>
    <scope>NUCLEOTIDE SEQUENCE [LARGE SCALE GENOMIC DNA]</scope>
    <source>
        <strain evidence="4">NBRC 107697</strain>
    </source>
</reference>
<dbReference type="Gene3D" id="3.30.200.20">
    <property type="entry name" value="Phosphorylase Kinase, domain 1"/>
    <property type="match status" value="1"/>
</dbReference>
<dbReference type="InterPro" id="IPR011009">
    <property type="entry name" value="Kinase-like_dom_sf"/>
</dbReference>
<dbReference type="OrthoDB" id="3339041at2"/>
<accession>A0A7I9UVF3</accession>
<dbReference type="Proteomes" id="UP000444980">
    <property type="component" value="Unassembled WGS sequence"/>
</dbReference>
<evidence type="ECO:0000256" key="1">
    <source>
        <dbReference type="SAM" id="MobiDB-lite"/>
    </source>
</evidence>
<dbReference type="AlphaFoldDB" id="A0A7I9UVF3"/>
<dbReference type="RefSeq" id="WP_161926523.1">
    <property type="nucleotide sequence ID" value="NZ_BJOU01000001.1"/>
</dbReference>